<feature type="domain" description="MmgE/PrpD N-terminal" evidence="2">
    <location>
        <begin position="6"/>
        <end position="238"/>
    </location>
</feature>
<feature type="domain" description="MmgE/PrpD C-terminal" evidence="3">
    <location>
        <begin position="259"/>
        <end position="416"/>
    </location>
</feature>
<name>Q989X0_RHILO</name>
<dbReference type="AlphaFoldDB" id="Q989X0"/>
<dbReference type="Gene3D" id="3.30.1330.120">
    <property type="entry name" value="2-methylcitrate dehydratase PrpD"/>
    <property type="match status" value="1"/>
</dbReference>
<reference evidence="4 5" key="1">
    <citation type="journal article" date="2000" name="DNA Res.">
        <title>Complete genome structure of the nitrogen-fixing symbiotic bacterium Mesorhizobium loti.</title>
        <authorList>
            <person name="Kaneko T."/>
            <person name="Nakamura Y."/>
            <person name="Sato S."/>
            <person name="Asamizu E."/>
            <person name="Kato T."/>
            <person name="Sasamoto S."/>
            <person name="Watanabe A."/>
            <person name="Idesawa K."/>
            <person name="Ishikawa A."/>
            <person name="Kawashima K."/>
            <person name="Kimura T."/>
            <person name="Kishida Y."/>
            <person name="Kiyokawa C."/>
            <person name="Kohara M."/>
            <person name="Matsumoto M."/>
            <person name="Matsuno A."/>
            <person name="Mochizuki Y."/>
            <person name="Nakayama S."/>
            <person name="Nakazaki N."/>
            <person name="Shimpo S."/>
            <person name="Sugimoto M."/>
            <person name="Takeuchi C."/>
            <person name="Yamada M."/>
            <person name="Tabata S."/>
        </authorList>
    </citation>
    <scope>NUCLEOTIDE SEQUENCE [LARGE SCALE GENOMIC DNA]</scope>
    <source>
        <strain evidence="5">LMG 29417 / CECT 9101 / MAFF 303099</strain>
    </source>
</reference>
<organism evidence="4 5">
    <name type="scientific">Mesorhizobium japonicum (strain LMG 29417 / CECT 9101 / MAFF 303099)</name>
    <name type="common">Mesorhizobium loti (strain MAFF 303099)</name>
    <dbReference type="NCBI Taxonomy" id="266835"/>
    <lineage>
        <taxon>Bacteria</taxon>
        <taxon>Pseudomonadati</taxon>
        <taxon>Pseudomonadota</taxon>
        <taxon>Alphaproteobacteria</taxon>
        <taxon>Hyphomicrobiales</taxon>
        <taxon>Phyllobacteriaceae</taxon>
        <taxon>Mesorhizobium</taxon>
    </lineage>
</organism>
<evidence type="ECO:0000313" key="4">
    <source>
        <dbReference type="EMBL" id="BAB52574.1"/>
    </source>
</evidence>
<dbReference type="GO" id="GO:0016829">
    <property type="term" value="F:lyase activity"/>
    <property type="evidence" value="ECO:0007669"/>
    <property type="project" value="InterPro"/>
</dbReference>
<dbReference type="HOGENOM" id="CLU_026574_3_2_5"/>
<dbReference type="InterPro" id="IPR042183">
    <property type="entry name" value="MmgE/PrpD_sf_1"/>
</dbReference>
<dbReference type="PANTHER" id="PTHR16943">
    <property type="entry name" value="2-METHYLCITRATE DEHYDRATASE-RELATED"/>
    <property type="match status" value="1"/>
</dbReference>
<dbReference type="SUPFAM" id="SSF103378">
    <property type="entry name" value="2-methylcitrate dehydratase PrpD"/>
    <property type="match status" value="1"/>
</dbReference>
<dbReference type="Pfam" id="PF03972">
    <property type="entry name" value="MmgE_PrpD_N"/>
    <property type="match status" value="1"/>
</dbReference>
<dbReference type="Gene3D" id="1.10.4100.10">
    <property type="entry name" value="2-methylcitrate dehydratase PrpD"/>
    <property type="match status" value="1"/>
</dbReference>
<dbReference type="PANTHER" id="PTHR16943:SF8">
    <property type="entry name" value="2-METHYLCITRATE DEHYDRATASE"/>
    <property type="match status" value="1"/>
</dbReference>
<protein>
    <submittedName>
        <fullName evidence="4">Mll6251 protein</fullName>
    </submittedName>
</protein>
<dbReference type="InterPro" id="IPR036148">
    <property type="entry name" value="MmgE/PrpD_sf"/>
</dbReference>
<dbReference type="InterPro" id="IPR042188">
    <property type="entry name" value="MmgE/PrpD_sf_2"/>
</dbReference>
<evidence type="ECO:0000256" key="1">
    <source>
        <dbReference type="ARBA" id="ARBA00006174"/>
    </source>
</evidence>
<comment type="similarity">
    <text evidence="1">Belongs to the PrpD family.</text>
</comment>
<dbReference type="Proteomes" id="UP000000552">
    <property type="component" value="Chromosome"/>
</dbReference>
<dbReference type="PATRIC" id="fig|266835.9.peg.4969"/>
<dbReference type="InterPro" id="IPR045336">
    <property type="entry name" value="MmgE_PrpD_N"/>
</dbReference>
<evidence type="ECO:0000259" key="2">
    <source>
        <dbReference type="Pfam" id="PF03972"/>
    </source>
</evidence>
<evidence type="ECO:0000313" key="5">
    <source>
        <dbReference type="Proteomes" id="UP000000552"/>
    </source>
</evidence>
<dbReference type="RefSeq" id="WP_010913893.1">
    <property type="nucleotide sequence ID" value="NC_002678.2"/>
</dbReference>
<dbReference type="KEGG" id="mlo:mll6251"/>
<accession>Q989X0</accession>
<gene>
    <name evidence="4" type="ordered locus">mll6251</name>
</gene>
<dbReference type="InterPro" id="IPR005656">
    <property type="entry name" value="MmgE_PrpD"/>
</dbReference>
<proteinExistence type="inferred from homology"/>
<evidence type="ECO:0000259" key="3">
    <source>
        <dbReference type="Pfam" id="PF19305"/>
    </source>
</evidence>
<dbReference type="Pfam" id="PF19305">
    <property type="entry name" value="MmgE_PrpD_C"/>
    <property type="match status" value="1"/>
</dbReference>
<dbReference type="EMBL" id="BA000012">
    <property type="protein sequence ID" value="BAB52574.1"/>
    <property type="molecule type" value="Genomic_DNA"/>
</dbReference>
<sequence length="451" mass="47471">MQPLTQLAEFVAAFPADELPPSTREMISRLMLDLIGATAAGFHSPLATAARSSALNAYGRGNICVWLTGQTSSIVGAAMANSAAASALDIDDGHRGAAGHAGAGVIPAVLAVAEAVGASNSEVLIATALGYDVALRVAACRPAASVDTYASGRWVNYGAAAVAARLLKLDTNQTAHALGIAGGEGPIVFTMPSPKFEGSTIKEGIPPAVVAGITAAYRAREGATGPLDLFDDETRFDQDILLRDLGTSWELENCYLKPYACCRYIHAAIDAISAMRRPGQAIKSLRIDTFPQAMKLANERQPANLEGAQYSFYFSCALAALFGADALQPIDPKWLKDERVLELARRVELAPAAEFSKSFPIGTPARVVIDQGKGPEETVVLHPLGDVANPLSKDQIVQKFKNITKILDADWQLRIISATLEFEKLGLASLIASLSPTASEEVADISATAVA</sequence>
<dbReference type="InterPro" id="IPR045337">
    <property type="entry name" value="MmgE_PrpD_C"/>
</dbReference>
<dbReference type="eggNOG" id="COG2079">
    <property type="taxonomic scope" value="Bacteria"/>
</dbReference>